<dbReference type="GO" id="GO:0051604">
    <property type="term" value="P:protein maturation"/>
    <property type="evidence" value="ECO:0007669"/>
    <property type="project" value="EnsemblFungi"/>
</dbReference>
<evidence type="ECO:0000259" key="1">
    <source>
        <dbReference type="Pfam" id="PF02492"/>
    </source>
</evidence>
<evidence type="ECO:0000313" key="3">
    <source>
        <dbReference type="Proteomes" id="UP000095023"/>
    </source>
</evidence>
<dbReference type="GO" id="GO:0003924">
    <property type="term" value="F:GTPase activity"/>
    <property type="evidence" value="ECO:0007669"/>
    <property type="project" value="EnsemblFungi"/>
</dbReference>
<dbReference type="Pfam" id="PF02492">
    <property type="entry name" value="cobW"/>
    <property type="match status" value="1"/>
</dbReference>
<dbReference type="PANTHER" id="PTHR13748">
    <property type="entry name" value="COBW-RELATED"/>
    <property type="match status" value="1"/>
</dbReference>
<dbReference type="InterPro" id="IPR027417">
    <property type="entry name" value="P-loop_NTPase"/>
</dbReference>
<dbReference type="EMBL" id="KV453841">
    <property type="protein sequence ID" value="ODV92579.1"/>
    <property type="molecule type" value="Genomic_DNA"/>
</dbReference>
<dbReference type="GO" id="GO:0034224">
    <property type="term" value="P:cellular response to zinc ion starvation"/>
    <property type="evidence" value="ECO:0007669"/>
    <property type="project" value="EnsemblFungi"/>
</dbReference>
<dbReference type="Gene3D" id="3.40.50.300">
    <property type="entry name" value="P-loop containing nucleotide triphosphate hydrolases"/>
    <property type="match status" value="1"/>
</dbReference>
<dbReference type="Proteomes" id="UP000095023">
    <property type="component" value="Unassembled WGS sequence"/>
</dbReference>
<name>A0A1E4TLG8_9ASCO</name>
<dbReference type="GO" id="GO:0008047">
    <property type="term" value="F:enzyme activator activity"/>
    <property type="evidence" value="ECO:0007669"/>
    <property type="project" value="EnsemblFungi"/>
</dbReference>
<dbReference type="SUPFAM" id="SSF52540">
    <property type="entry name" value="P-loop containing nucleoside triphosphate hydrolases"/>
    <property type="match status" value="1"/>
</dbReference>
<dbReference type="SUPFAM" id="SSF90002">
    <property type="entry name" value="Hypothetical protein YjiA, C-terminal domain"/>
    <property type="match status" value="1"/>
</dbReference>
<reference evidence="3" key="1">
    <citation type="submission" date="2016-02" db="EMBL/GenBank/DDBJ databases">
        <title>Comparative genomics of biotechnologically important yeasts.</title>
        <authorList>
            <consortium name="DOE Joint Genome Institute"/>
            <person name="Riley R."/>
            <person name="Haridas S."/>
            <person name="Wolfe K.H."/>
            <person name="Lopes M.R."/>
            <person name="Hittinger C.T."/>
            <person name="Goker M."/>
            <person name="Salamov A."/>
            <person name="Wisecaver J."/>
            <person name="Long T.M."/>
            <person name="Aerts A.L."/>
            <person name="Barry K."/>
            <person name="Choi C."/>
            <person name="Clum A."/>
            <person name="Coughlan A.Y."/>
            <person name="Deshpande S."/>
            <person name="Douglass A.P."/>
            <person name="Hanson S.J."/>
            <person name="Klenk H.-P."/>
            <person name="Labutti K."/>
            <person name="Lapidus A."/>
            <person name="Lindquist E."/>
            <person name="Lipzen A."/>
            <person name="Meier-Kolthoff J.P."/>
            <person name="Ohm R.A."/>
            <person name="Otillar R.P."/>
            <person name="Pangilinan J."/>
            <person name="Peng Y."/>
            <person name="Rokas A."/>
            <person name="Rosa C.A."/>
            <person name="Scheuner C."/>
            <person name="Sibirny A.A."/>
            <person name="Slot J.C."/>
            <person name="Stielow J.B."/>
            <person name="Sun H."/>
            <person name="Kurtzman C.P."/>
            <person name="Blackwell M."/>
            <person name="Jeffries T.W."/>
            <person name="Grigoriev I.V."/>
        </authorList>
    </citation>
    <scope>NUCLEOTIDE SEQUENCE [LARGE SCALE GENOMIC DNA]</scope>
    <source>
        <strain evidence="3">NRRL Y-17796</strain>
    </source>
</reference>
<dbReference type="CDD" id="cd03112">
    <property type="entry name" value="CobW-like"/>
    <property type="match status" value="1"/>
</dbReference>
<sequence length="347" mass="37753">MDDDDDIPDLVDTSESIIDDRKVPLTIITGFLGSGKSTLLQNIAAQGSRRIAVILNEFGDSIDVEKSLAVQDGDQTYEEWLELGNGCLCCSVKDTGVAAIESLMEKKGKFDYILLETTGLADPCPIASMFWLDDALSSSIYLDGIVTVVDSGNILTQLKEDETAELQVSVADRIIVNKTDCASNLHEIQSSLSSINSVAPQFPSQYGKIDVSAILDLQAYSDVPELPDQLSKESDPHRHFSTTMITFSPLLAFDDSDLSFAALRLFLDAVSWKLAPFADSKMQIHRLKGLLVAKDGSQKAIQGVRETYDIIEPVTPSTSITGCKIVLIGKFLDVELLNSAFSTIMSL</sequence>
<evidence type="ECO:0000313" key="2">
    <source>
        <dbReference type="EMBL" id="ODV92579.1"/>
    </source>
</evidence>
<keyword evidence="3" id="KW-1185">Reference proteome</keyword>
<dbReference type="InterPro" id="IPR036627">
    <property type="entry name" value="CobW-likC_sf"/>
</dbReference>
<dbReference type="GO" id="GO:0005737">
    <property type="term" value="C:cytoplasm"/>
    <property type="evidence" value="ECO:0007669"/>
    <property type="project" value="TreeGrafter"/>
</dbReference>
<dbReference type="InterPro" id="IPR003495">
    <property type="entry name" value="CobW/HypB/UreG_nucleotide-bd"/>
</dbReference>
<dbReference type="GO" id="GO:0140827">
    <property type="term" value="F:zinc chaperone activity"/>
    <property type="evidence" value="ECO:0007669"/>
    <property type="project" value="EnsemblFungi"/>
</dbReference>
<dbReference type="Gene3D" id="3.30.1220.10">
    <property type="entry name" value="CobW-like, C-terminal domain"/>
    <property type="match status" value="1"/>
</dbReference>
<proteinExistence type="predicted"/>
<dbReference type="AlphaFoldDB" id="A0A1E4TLG8"/>
<feature type="domain" description="CobW/HypB/UreG nucleotide-binding" evidence="1">
    <location>
        <begin position="24"/>
        <end position="199"/>
    </location>
</feature>
<accession>A0A1E4TLG8</accession>
<dbReference type="InterPro" id="IPR051316">
    <property type="entry name" value="Zinc-reg_GTPase_activator"/>
</dbReference>
<dbReference type="PANTHER" id="PTHR13748:SF31">
    <property type="entry name" value="ZINC-REGULATED GTPASE METALLOPROTEIN ACTIVATOR 1A-RELATED"/>
    <property type="match status" value="1"/>
</dbReference>
<protein>
    <recommendedName>
        <fullName evidence="1">CobW/HypB/UreG nucleotide-binding domain-containing protein</fullName>
    </recommendedName>
</protein>
<gene>
    <name evidence="2" type="ORF">CANCADRAFT_1169</name>
</gene>
<dbReference type="OrthoDB" id="258627at2759"/>
<organism evidence="2 3">
    <name type="scientific">Tortispora caseinolytica NRRL Y-17796</name>
    <dbReference type="NCBI Taxonomy" id="767744"/>
    <lineage>
        <taxon>Eukaryota</taxon>
        <taxon>Fungi</taxon>
        <taxon>Dikarya</taxon>
        <taxon>Ascomycota</taxon>
        <taxon>Saccharomycotina</taxon>
        <taxon>Trigonopsidomycetes</taxon>
        <taxon>Trigonopsidales</taxon>
        <taxon>Trigonopsidaceae</taxon>
        <taxon>Tortispora</taxon>
    </lineage>
</organism>